<evidence type="ECO:0000313" key="4">
    <source>
        <dbReference type="Proteomes" id="UP000002051"/>
    </source>
</evidence>
<name>G7I8H4_MEDTR</name>
<dbReference type="PANTHER" id="PTHR31672:SF13">
    <property type="entry name" value="F-BOX PROTEIN CPR30-LIKE"/>
    <property type="match status" value="1"/>
</dbReference>
<evidence type="ECO:0000256" key="1">
    <source>
        <dbReference type="SAM" id="Phobius"/>
    </source>
</evidence>
<reference evidence="3" key="3">
    <citation type="submission" date="2015-04" db="UniProtKB">
        <authorList>
            <consortium name="EnsemblPlants"/>
        </authorList>
    </citation>
    <scope>IDENTIFICATION</scope>
    <source>
        <strain evidence="3">cv. Jemalong A17</strain>
    </source>
</reference>
<proteinExistence type="predicted"/>
<dbReference type="EMBL" id="CM001217">
    <property type="protein sequence ID" value="AES60560.1"/>
    <property type="molecule type" value="Genomic_DNA"/>
</dbReference>
<evidence type="ECO:0000313" key="2">
    <source>
        <dbReference type="EMBL" id="AES60560.1"/>
    </source>
</evidence>
<organism evidence="2 4">
    <name type="scientific">Medicago truncatula</name>
    <name type="common">Barrel medic</name>
    <name type="synonym">Medicago tribuloides</name>
    <dbReference type="NCBI Taxonomy" id="3880"/>
    <lineage>
        <taxon>Eukaryota</taxon>
        <taxon>Viridiplantae</taxon>
        <taxon>Streptophyta</taxon>
        <taxon>Embryophyta</taxon>
        <taxon>Tracheophyta</taxon>
        <taxon>Spermatophyta</taxon>
        <taxon>Magnoliopsida</taxon>
        <taxon>eudicotyledons</taxon>
        <taxon>Gunneridae</taxon>
        <taxon>Pentapetalae</taxon>
        <taxon>rosids</taxon>
        <taxon>fabids</taxon>
        <taxon>Fabales</taxon>
        <taxon>Fabaceae</taxon>
        <taxon>Papilionoideae</taxon>
        <taxon>50 kb inversion clade</taxon>
        <taxon>NPAAA clade</taxon>
        <taxon>Hologalegina</taxon>
        <taxon>IRL clade</taxon>
        <taxon>Trifolieae</taxon>
        <taxon>Medicago</taxon>
    </lineage>
</organism>
<feature type="transmembrane region" description="Helical" evidence="1">
    <location>
        <begin position="12"/>
        <end position="31"/>
    </location>
</feature>
<dbReference type="Proteomes" id="UP000002051">
    <property type="component" value="Unassembled WGS sequence"/>
</dbReference>
<dbReference type="EnsemblPlants" id="AES60560">
    <property type="protein sequence ID" value="AES60560"/>
    <property type="gene ID" value="MTR_1g056290"/>
</dbReference>
<dbReference type="PaxDb" id="3880-AES60560"/>
<dbReference type="HOGENOM" id="CLU_027176_1_4_1"/>
<sequence length="315" mass="35829">MALKELKTDIIVMMMIMLMIMLVVTQSWNSLISKDPEFAKKYLCVSTTKRKHLITWTRSLDEFSMMSYPLNSLQLHSIFATKPILLQYYSPIPLDSYDTFVASCDGLLSIAINNHLAVLYNPSIRKLKKLPSLDIPPHKYGYTTYAFGYNTFIDNYKVVSVFCHYCESDGFPSMIPNGESGITVSCTVNWFASSNASGSLSCAIVSLDLGKECYQEILEPNYDGMPVSFTLGMIRDFCIELICLPYFGDHGFYVFCPEILYISEDDNHVLLIHNDLQKLKWVVYDSKNDTIISLKTQNNLCQIESKVYVESLISP</sequence>
<accession>G7I8H4</accession>
<dbReference type="AlphaFoldDB" id="G7I8H4"/>
<keyword evidence="1" id="KW-1133">Transmembrane helix</keyword>
<evidence type="ECO:0000313" key="3">
    <source>
        <dbReference type="EnsemblPlants" id="AES60560"/>
    </source>
</evidence>
<reference evidence="2 4" key="1">
    <citation type="journal article" date="2011" name="Nature">
        <title>The Medicago genome provides insight into the evolution of rhizobial symbioses.</title>
        <authorList>
            <person name="Young N.D."/>
            <person name="Debelle F."/>
            <person name="Oldroyd G.E."/>
            <person name="Geurts R."/>
            <person name="Cannon S.B."/>
            <person name="Udvardi M.K."/>
            <person name="Benedito V.A."/>
            <person name="Mayer K.F."/>
            <person name="Gouzy J."/>
            <person name="Schoof H."/>
            <person name="Van de Peer Y."/>
            <person name="Proost S."/>
            <person name="Cook D.R."/>
            <person name="Meyers B.C."/>
            <person name="Spannagl M."/>
            <person name="Cheung F."/>
            <person name="De Mita S."/>
            <person name="Krishnakumar V."/>
            <person name="Gundlach H."/>
            <person name="Zhou S."/>
            <person name="Mudge J."/>
            <person name="Bharti A.K."/>
            <person name="Murray J.D."/>
            <person name="Naoumkina M.A."/>
            <person name="Rosen B."/>
            <person name="Silverstein K.A."/>
            <person name="Tang H."/>
            <person name="Rombauts S."/>
            <person name="Zhao P.X."/>
            <person name="Zhou P."/>
            <person name="Barbe V."/>
            <person name="Bardou P."/>
            <person name="Bechner M."/>
            <person name="Bellec A."/>
            <person name="Berger A."/>
            <person name="Berges H."/>
            <person name="Bidwell S."/>
            <person name="Bisseling T."/>
            <person name="Choisne N."/>
            <person name="Couloux A."/>
            <person name="Denny R."/>
            <person name="Deshpande S."/>
            <person name="Dai X."/>
            <person name="Doyle J.J."/>
            <person name="Dudez A.M."/>
            <person name="Farmer A.D."/>
            <person name="Fouteau S."/>
            <person name="Franken C."/>
            <person name="Gibelin C."/>
            <person name="Gish J."/>
            <person name="Goldstein S."/>
            <person name="Gonzalez A.J."/>
            <person name="Green P.J."/>
            <person name="Hallab A."/>
            <person name="Hartog M."/>
            <person name="Hua A."/>
            <person name="Humphray S.J."/>
            <person name="Jeong D.H."/>
            <person name="Jing Y."/>
            <person name="Jocker A."/>
            <person name="Kenton S.M."/>
            <person name="Kim D.J."/>
            <person name="Klee K."/>
            <person name="Lai H."/>
            <person name="Lang C."/>
            <person name="Lin S."/>
            <person name="Macmil S.L."/>
            <person name="Magdelenat G."/>
            <person name="Matthews L."/>
            <person name="McCorrison J."/>
            <person name="Monaghan E.L."/>
            <person name="Mun J.H."/>
            <person name="Najar F.Z."/>
            <person name="Nicholson C."/>
            <person name="Noirot C."/>
            <person name="O'Bleness M."/>
            <person name="Paule C.R."/>
            <person name="Poulain J."/>
            <person name="Prion F."/>
            <person name="Qin B."/>
            <person name="Qu C."/>
            <person name="Retzel E.F."/>
            <person name="Riddle C."/>
            <person name="Sallet E."/>
            <person name="Samain S."/>
            <person name="Samson N."/>
            <person name="Sanders I."/>
            <person name="Saurat O."/>
            <person name="Scarpelli C."/>
            <person name="Schiex T."/>
            <person name="Segurens B."/>
            <person name="Severin A.J."/>
            <person name="Sherrier D.J."/>
            <person name="Shi R."/>
            <person name="Sims S."/>
            <person name="Singer S.R."/>
            <person name="Sinharoy S."/>
            <person name="Sterck L."/>
            <person name="Viollet A."/>
            <person name="Wang B.B."/>
            <person name="Wang K."/>
            <person name="Wang M."/>
            <person name="Wang X."/>
            <person name="Warfsmann J."/>
            <person name="Weissenbach J."/>
            <person name="White D.D."/>
            <person name="White J.D."/>
            <person name="Wiley G.B."/>
            <person name="Wincker P."/>
            <person name="Xing Y."/>
            <person name="Yang L."/>
            <person name="Yao Z."/>
            <person name="Ying F."/>
            <person name="Zhai J."/>
            <person name="Zhou L."/>
            <person name="Zuber A."/>
            <person name="Denarie J."/>
            <person name="Dixon R.A."/>
            <person name="May G.D."/>
            <person name="Schwartz D.C."/>
            <person name="Rogers J."/>
            <person name="Quetier F."/>
            <person name="Town C.D."/>
            <person name="Roe B.A."/>
        </authorList>
    </citation>
    <scope>NUCLEOTIDE SEQUENCE [LARGE SCALE GENOMIC DNA]</scope>
    <source>
        <strain evidence="2">A17</strain>
        <strain evidence="3 4">cv. Jemalong A17</strain>
    </source>
</reference>
<protein>
    <submittedName>
        <fullName evidence="2">Transmembrane protein, putative</fullName>
    </submittedName>
</protein>
<keyword evidence="4" id="KW-1185">Reference proteome</keyword>
<keyword evidence="1" id="KW-0472">Membrane</keyword>
<keyword evidence="1 2" id="KW-0812">Transmembrane</keyword>
<reference evidence="2 4" key="2">
    <citation type="journal article" date="2014" name="BMC Genomics">
        <title>An improved genome release (version Mt4.0) for the model legume Medicago truncatula.</title>
        <authorList>
            <person name="Tang H."/>
            <person name="Krishnakumar V."/>
            <person name="Bidwell S."/>
            <person name="Rosen B."/>
            <person name="Chan A."/>
            <person name="Zhou S."/>
            <person name="Gentzbittel L."/>
            <person name="Childs K.L."/>
            <person name="Yandell M."/>
            <person name="Gundlach H."/>
            <person name="Mayer K.F."/>
            <person name="Schwartz D.C."/>
            <person name="Town C.D."/>
        </authorList>
    </citation>
    <scope>GENOME REANNOTATION</scope>
    <source>
        <strain evidence="3 4">cv. Jemalong A17</strain>
    </source>
</reference>
<dbReference type="InterPro" id="IPR050796">
    <property type="entry name" value="SCF_F-box_component"/>
</dbReference>
<gene>
    <name evidence="2" type="ordered locus">MTR_1g056290</name>
</gene>
<dbReference type="PANTHER" id="PTHR31672">
    <property type="entry name" value="BNACNNG10540D PROTEIN"/>
    <property type="match status" value="1"/>
</dbReference>